<evidence type="ECO:0000256" key="2">
    <source>
        <dbReference type="ARBA" id="ARBA00005677"/>
    </source>
</evidence>
<comment type="subcellular location">
    <subcellularLocation>
        <location evidence="1">Mitochondrion</location>
    </subcellularLocation>
</comment>
<protein>
    <recommendedName>
        <fullName evidence="6">Large ribosomal subunit protein mL49</fullName>
    </recommendedName>
</protein>
<dbReference type="Proteomes" id="UP000298138">
    <property type="component" value="Unassembled WGS sequence"/>
</dbReference>
<dbReference type="GO" id="GO:0006412">
    <property type="term" value="P:translation"/>
    <property type="evidence" value="ECO:0007669"/>
    <property type="project" value="InterPro"/>
</dbReference>
<dbReference type="STRING" id="341454.A0A4S2N174"/>
<dbReference type="OrthoDB" id="19439at2759"/>
<dbReference type="PANTHER" id="PTHR13477:SF0">
    <property type="entry name" value="LARGE RIBOSOMAL SUBUNIT PROTEIN ML49"/>
    <property type="match status" value="1"/>
</dbReference>
<proteinExistence type="inferred from homology"/>
<evidence type="ECO:0000256" key="1">
    <source>
        <dbReference type="ARBA" id="ARBA00004173"/>
    </source>
</evidence>
<evidence type="ECO:0000256" key="6">
    <source>
        <dbReference type="ARBA" id="ARBA00035191"/>
    </source>
</evidence>
<keyword evidence="5" id="KW-0687">Ribonucleoprotein</keyword>
<keyword evidence="4" id="KW-0496">Mitochondrion</keyword>
<evidence type="ECO:0000313" key="8">
    <source>
        <dbReference type="Proteomes" id="UP000298138"/>
    </source>
</evidence>
<dbReference type="GO" id="GO:0003735">
    <property type="term" value="F:structural constituent of ribosome"/>
    <property type="evidence" value="ECO:0007669"/>
    <property type="project" value="InterPro"/>
</dbReference>
<keyword evidence="3" id="KW-0689">Ribosomal protein</keyword>
<gene>
    <name evidence="7" type="ORF">EX30DRAFT_394057</name>
</gene>
<dbReference type="InterPro" id="IPR007740">
    <property type="entry name" value="Ribosomal_mL49"/>
</dbReference>
<sequence>MSTARTVANTLRSFAVARPITPRVESRFLSISSPRFNAEVSEAVRKPTTSGPLPYFIHRTNSKNLPVYQRKKTQGPKLETQIRKIEGDVGVLKDHLVEALQISKDDITVNRTTNQILIKGHCRQKVMDLLTALGF</sequence>
<dbReference type="InParanoid" id="A0A4S2N174"/>
<dbReference type="FunCoup" id="A0A4S2N174">
    <property type="interactions" value="114"/>
</dbReference>
<accession>A0A4S2N174</accession>
<dbReference type="EMBL" id="ML220114">
    <property type="protein sequence ID" value="TGZ82787.1"/>
    <property type="molecule type" value="Genomic_DNA"/>
</dbReference>
<dbReference type="Pfam" id="PF05046">
    <property type="entry name" value="Img2"/>
    <property type="match status" value="1"/>
</dbReference>
<evidence type="ECO:0000313" key="7">
    <source>
        <dbReference type="EMBL" id="TGZ82787.1"/>
    </source>
</evidence>
<reference evidence="7 8" key="1">
    <citation type="submission" date="2019-04" db="EMBL/GenBank/DDBJ databases">
        <title>Comparative genomics and transcriptomics to analyze fruiting body development in filamentous ascomycetes.</title>
        <authorList>
            <consortium name="DOE Joint Genome Institute"/>
            <person name="Lutkenhaus R."/>
            <person name="Traeger S."/>
            <person name="Breuer J."/>
            <person name="Kuo A."/>
            <person name="Lipzen A."/>
            <person name="Pangilinan J."/>
            <person name="Dilworth D."/>
            <person name="Sandor L."/>
            <person name="Poggeler S."/>
            <person name="Barry K."/>
            <person name="Grigoriev I.V."/>
            <person name="Nowrousian M."/>
        </authorList>
    </citation>
    <scope>NUCLEOTIDE SEQUENCE [LARGE SCALE GENOMIC DNA]</scope>
    <source>
        <strain evidence="7 8">CBS 389.68</strain>
    </source>
</reference>
<comment type="similarity">
    <text evidence="2">Belongs to the mitochondrion-specific ribosomal protein mL49 family.</text>
</comment>
<dbReference type="AlphaFoldDB" id="A0A4S2N174"/>
<evidence type="ECO:0000256" key="5">
    <source>
        <dbReference type="ARBA" id="ARBA00023274"/>
    </source>
</evidence>
<name>A0A4S2N174_9PEZI</name>
<dbReference type="Gene3D" id="3.30.780.10">
    <property type="entry name" value="SUI1-like domain"/>
    <property type="match status" value="1"/>
</dbReference>
<evidence type="ECO:0000256" key="3">
    <source>
        <dbReference type="ARBA" id="ARBA00022980"/>
    </source>
</evidence>
<evidence type="ECO:0000256" key="4">
    <source>
        <dbReference type="ARBA" id="ARBA00023128"/>
    </source>
</evidence>
<dbReference type="GO" id="GO:0005762">
    <property type="term" value="C:mitochondrial large ribosomal subunit"/>
    <property type="evidence" value="ECO:0007669"/>
    <property type="project" value="TreeGrafter"/>
</dbReference>
<keyword evidence="8" id="KW-1185">Reference proteome</keyword>
<dbReference type="PANTHER" id="PTHR13477">
    <property type="entry name" value="MITOCHONDRIAL 39S RIBOSOMAL PROTEIN L49"/>
    <property type="match status" value="1"/>
</dbReference>
<organism evidence="7 8">
    <name type="scientific">Ascodesmis nigricans</name>
    <dbReference type="NCBI Taxonomy" id="341454"/>
    <lineage>
        <taxon>Eukaryota</taxon>
        <taxon>Fungi</taxon>
        <taxon>Dikarya</taxon>
        <taxon>Ascomycota</taxon>
        <taxon>Pezizomycotina</taxon>
        <taxon>Pezizomycetes</taxon>
        <taxon>Pezizales</taxon>
        <taxon>Ascodesmidaceae</taxon>
        <taxon>Ascodesmis</taxon>
    </lineage>
</organism>